<dbReference type="InParanoid" id="A0A0D2HM21"/>
<evidence type="ECO:0000256" key="6">
    <source>
        <dbReference type="ARBA" id="ARBA00040545"/>
    </source>
</evidence>
<reference evidence="7 8" key="1">
    <citation type="submission" date="2013-11" db="EMBL/GenBank/DDBJ databases">
        <title>Metagenomic analysis of a methanogenic consortium involved in long chain n-alkane degradation.</title>
        <authorList>
            <person name="Davidova I.A."/>
            <person name="Callaghan A.V."/>
            <person name="Wawrik B."/>
            <person name="Pruitt S."/>
            <person name="Marks C."/>
            <person name="Duncan K.E."/>
            <person name="Suflita J.M."/>
        </authorList>
    </citation>
    <scope>NUCLEOTIDE SEQUENCE [LARGE SCALE GENOMIC DNA]</scope>
    <source>
        <strain evidence="7 8">SPR</strain>
    </source>
</reference>
<dbReference type="GO" id="GO:0006631">
    <property type="term" value="P:fatty acid metabolic process"/>
    <property type="evidence" value="ECO:0007669"/>
    <property type="project" value="UniProtKB-KW"/>
</dbReference>
<keyword evidence="2" id="KW-0276">Fatty acid metabolism</keyword>
<proteinExistence type="inferred from homology"/>
<dbReference type="SUPFAM" id="SSF52096">
    <property type="entry name" value="ClpP/crotonase"/>
    <property type="match status" value="1"/>
</dbReference>
<dbReference type="Gene3D" id="3.90.226.10">
    <property type="entry name" value="2-enoyl-CoA Hydratase, Chain A, domain 1"/>
    <property type="match status" value="1"/>
</dbReference>
<evidence type="ECO:0000256" key="1">
    <source>
        <dbReference type="ARBA" id="ARBA00005254"/>
    </source>
</evidence>
<comment type="function">
    <text evidence="5">May play a role in fatty acid biosynthesis and insulin sensitivity.</text>
</comment>
<evidence type="ECO:0000313" key="8">
    <source>
        <dbReference type="Proteomes" id="UP000032233"/>
    </source>
</evidence>
<dbReference type="STRING" id="1429043.X474_23230"/>
<dbReference type="InterPro" id="IPR014748">
    <property type="entry name" value="Enoyl-CoA_hydra_C"/>
</dbReference>
<gene>
    <name evidence="7" type="ORF">X474_23230</name>
</gene>
<dbReference type="InterPro" id="IPR052377">
    <property type="entry name" value="Mitochondrial_ECH-domain"/>
</dbReference>
<keyword evidence="3" id="KW-0809">Transit peptide</keyword>
<dbReference type="PANTHER" id="PTHR43602:SF1">
    <property type="entry name" value="ENOYL-COA HYDRATASE DOMAIN-CONTAINING PROTEIN 3, MITOCHONDRIAL"/>
    <property type="match status" value="1"/>
</dbReference>
<keyword evidence="8" id="KW-1185">Reference proteome</keyword>
<organism evidence="7 8">
    <name type="scientific">Dethiosulfatarculus sandiegensis</name>
    <dbReference type="NCBI Taxonomy" id="1429043"/>
    <lineage>
        <taxon>Bacteria</taxon>
        <taxon>Pseudomonadati</taxon>
        <taxon>Thermodesulfobacteriota</taxon>
        <taxon>Desulfarculia</taxon>
        <taxon>Desulfarculales</taxon>
        <taxon>Desulfarculaceae</taxon>
        <taxon>Dethiosulfatarculus</taxon>
    </lineage>
</organism>
<protein>
    <recommendedName>
        <fullName evidence="6">Enoyl-CoA hydratase domain-containing protein 3, mitochondrial</fullName>
    </recommendedName>
</protein>
<dbReference type="InterPro" id="IPR001753">
    <property type="entry name" value="Enoyl-CoA_hydra/iso"/>
</dbReference>
<dbReference type="EMBL" id="AZAC01000048">
    <property type="protein sequence ID" value="KIX11648.1"/>
    <property type="molecule type" value="Genomic_DNA"/>
</dbReference>
<dbReference type="Pfam" id="PF00378">
    <property type="entry name" value="ECH_1"/>
    <property type="match status" value="1"/>
</dbReference>
<name>A0A0D2HM21_9BACT</name>
<comment type="similarity">
    <text evidence="1">Belongs to the enoyl-CoA hydratase/isomerase family.</text>
</comment>
<dbReference type="Proteomes" id="UP000032233">
    <property type="component" value="Unassembled WGS sequence"/>
</dbReference>
<comment type="caution">
    <text evidence="7">The sequence shown here is derived from an EMBL/GenBank/DDBJ whole genome shotgun (WGS) entry which is preliminary data.</text>
</comment>
<dbReference type="PANTHER" id="PTHR43602">
    <property type="match status" value="1"/>
</dbReference>
<dbReference type="GO" id="GO:0016836">
    <property type="term" value="F:hydro-lyase activity"/>
    <property type="evidence" value="ECO:0007669"/>
    <property type="project" value="TreeGrafter"/>
</dbReference>
<dbReference type="RefSeq" id="WP_044351762.1">
    <property type="nucleotide sequence ID" value="NZ_AZAC01000048.1"/>
</dbReference>
<evidence type="ECO:0000313" key="7">
    <source>
        <dbReference type="EMBL" id="KIX11648.1"/>
    </source>
</evidence>
<evidence type="ECO:0000256" key="5">
    <source>
        <dbReference type="ARBA" id="ARBA00037410"/>
    </source>
</evidence>
<dbReference type="PATRIC" id="fig|1429043.3.peg.4916"/>
<evidence type="ECO:0000256" key="2">
    <source>
        <dbReference type="ARBA" id="ARBA00022832"/>
    </source>
</evidence>
<dbReference type="OrthoDB" id="5365311at2"/>
<dbReference type="AlphaFoldDB" id="A0A0D2HM21"/>
<dbReference type="Gene3D" id="1.10.12.10">
    <property type="entry name" value="Lyase 2-enoyl-coa Hydratase, Chain A, domain 2"/>
    <property type="match status" value="1"/>
</dbReference>
<accession>A0A0D2HM21</accession>
<dbReference type="InterPro" id="IPR029045">
    <property type="entry name" value="ClpP/crotonase-like_dom_sf"/>
</dbReference>
<dbReference type="CDD" id="cd06558">
    <property type="entry name" value="crotonase-like"/>
    <property type="match status" value="1"/>
</dbReference>
<evidence type="ECO:0000256" key="4">
    <source>
        <dbReference type="ARBA" id="ARBA00023098"/>
    </source>
</evidence>
<evidence type="ECO:0000256" key="3">
    <source>
        <dbReference type="ARBA" id="ARBA00022946"/>
    </source>
</evidence>
<sequence>MEFRHLLLETGRDHVGVITINRPESMNTFNSGTAEELSLALKTMDQDPEVRVVLIKGAGKAFCAGIDINEFNGKTGHEFKQWVEKMENPLCVMAAMNKPVMTQVHGVAAANGAGLVSASDLCISADSARFGFTAVKVGLFCLGPAVPLVRAVGRKKALEMLMYGDLITADTALEIGLINRAVPLSQLEEEAREWAAELARRSPTAVQIGKKAFYGMADMEYTKAFDYMNEAFARLCTTEDATEGVSAFLEKRAPQWKGR</sequence>
<keyword evidence="4" id="KW-0443">Lipid metabolism</keyword>